<feature type="domain" description="Rad50/SbcC-type AAA" evidence="1">
    <location>
        <begin position="60"/>
        <end position="192"/>
    </location>
</feature>
<organism evidence="2">
    <name type="scientific">marine sediment metagenome</name>
    <dbReference type="NCBI Taxonomy" id="412755"/>
    <lineage>
        <taxon>unclassified sequences</taxon>
        <taxon>metagenomes</taxon>
        <taxon>ecological metagenomes</taxon>
    </lineage>
</organism>
<gene>
    <name evidence="2" type="ORF">LCGC14_1114450</name>
</gene>
<proteinExistence type="predicted"/>
<evidence type="ECO:0000313" key="2">
    <source>
        <dbReference type="EMBL" id="KKN02759.1"/>
    </source>
</evidence>
<dbReference type="InterPro" id="IPR038729">
    <property type="entry name" value="Rad50/SbcC_AAA"/>
</dbReference>
<dbReference type="GO" id="GO:0016887">
    <property type="term" value="F:ATP hydrolysis activity"/>
    <property type="evidence" value="ECO:0007669"/>
    <property type="project" value="InterPro"/>
</dbReference>
<dbReference type="SUPFAM" id="SSF52540">
    <property type="entry name" value="P-loop containing nucleoside triphosphate hydrolases"/>
    <property type="match status" value="1"/>
</dbReference>
<dbReference type="GO" id="GO:0000731">
    <property type="term" value="P:DNA synthesis involved in DNA repair"/>
    <property type="evidence" value="ECO:0007669"/>
    <property type="project" value="TreeGrafter"/>
</dbReference>
<feature type="non-terminal residue" evidence="2">
    <location>
        <position position="717"/>
    </location>
</feature>
<dbReference type="PANTHER" id="PTHR32182:SF0">
    <property type="entry name" value="DNA REPLICATION AND REPAIR PROTEIN RECF"/>
    <property type="match status" value="1"/>
</dbReference>
<reference evidence="2" key="1">
    <citation type="journal article" date="2015" name="Nature">
        <title>Complex archaea that bridge the gap between prokaryotes and eukaryotes.</title>
        <authorList>
            <person name="Spang A."/>
            <person name="Saw J.H."/>
            <person name="Jorgensen S.L."/>
            <person name="Zaremba-Niedzwiedzka K."/>
            <person name="Martijn J."/>
            <person name="Lind A.E."/>
            <person name="van Eijk R."/>
            <person name="Schleper C."/>
            <person name="Guy L."/>
            <person name="Ettema T.J."/>
        </authorList>
    </citation>
    <scope>NUCLEOTIDE SEQUENCE</scope>
</reference>
<dbReference type="Pfam" id="PF13476">
    <property type="entry name" value="AAA_23"/>
    <property type="match status" value="1"/>
</dbReference>
<sequence length="717" mass="83954">MLGFVIHQAPNIKEDKLNPSKEFDKFLKNYPLNQLKRYTKEINKIKESLKLPEKQIRIKSIKLINFKSYSFVKIDFQNGINIFYGDNGSGKTSIIDAILFALYMDSWHTIHIVDFNNLDFSLLNTQVIRVGEEFCEVELELEKGDDIIHINRKLSRNGVHKITINNLDLFENIKRRVIHKFKNKALKEGITKVTNSKGAKWLYKFNAFLEILRVEKYTDDGALYNVKRNKWGKNRDANNLLAEFYEDNTGNIFKCLTYKYDNFGNIIDECIYGNLTGQNKAPLILSSIGIPLKKGNQSHLKKRKYSEDGFNLLIQEGDSKSTEIKYGYITDTNLLAKKFILFQGNIKKRYFYEYNDNATLINEIVDDGVEEKANQAYSVVVRYITEIETNRVYPNVGNSLKISKKHFDSKQQIKLINEKVNTFNDLGDLLSQDFFDSDGNSCFSIKNEYDLTGKLTSHIDKRGIETIYTYDANNNVRSQKSKESTLEYQYDYLNNLIEEKQSFPSGLILIQKMQYDEDSNLIISEDIYGNTTEHEYDCFSRLIKEKQPKIIDENNEILIPQFQYEYDIFDNVIQITDPKGYLIEKSYNSRNQPVNINYPDNSQEMYSYDLQGSLHRKLMRDSTVYIYEYDYLGRIIAEEHFTQTCTGPGYWLGDKLYKYNAFDHYWTGDGKNHNIRYIRNRQGQIISEFATKDGYINYENKEGFKTDYIYDPLGRVI</sequence>
<comment type="caution">
    <text evidence="2">The sequence shown here is derived from an EMBL/GenBank/DDBJ whole genome shotgun (WGS) entry which is preliminary data.</text>
</comment>
<accession>A0A0F9MAM1</accession>
<dbReference type="PANTHER" id="PTHR32182">
    <property type="entry name" value="DNA REPLICATION AND REPAIR PROTEIN RECF"/>
    <property type="match status" value="1"/>
</dbReference>
<dbReference type="InterPro" id="IPR027417">
    <property type="entry name" value="P-loop_NTPase"/>
</dbReference>
<dbReference type="GO" id="GO:0006302">
    <property type="term" value="P:double-strand break repair"/>
    <property type="evidence" value="ECO:0007669"/>
    <property type="project" value="InterPro"/>
</dbReference>
<dbReference type="AlphaFoldDB" id="A0A0F9MAM1"/>
<evidence type="ECO:0000259" key="1">
    <source>
        <dbReference type="Pfam" id="PF13476"/>
    </source>
</evidence>
<name>A0A0F9MAM1_9ZZZZ</name>
<dbReference type="Gene3D" id="2.180.10.10">
    <property type="entry name" value="RHS repeat-associated core"/>
    <property type="match status" value="1"/>
</dbReference>
<protein>
    <recommendedName>
        <fullName evidence="1">Rad50/SbcC-type AAA domain-containing protein</fullName>
    </recommendedName>
</protein>
<dbReference type="Gene3D" id="3.40.50.300">
    <property type="entry name" value="P-loop containing nucleotide triphosphate hydrolases"/>
    <property type="match status" value="1"/>
</dbReference>
<dbReference type="EMBL" id="LAZR01005110">
    <property type="protein sequence ID" value="KKN02759.1"/>
    <property type="molecule type" value="Genomic_DNA"/>
</dbReference>